<organism evidence="1 2">
    <name type="scientific">Variovorax paradoxus</name>
    <dbReference type="NCBI Taxonomy" id="34073"/>
    <lineage>
        <taxon>Bacteria</taxon>
        <taxon>Pseudomonadati</taxon>
        <taxon>Pseudomonadota</taxon>
        <taxon>Betaproteobacteria</taxon>
        <taxon>Burkholderiales</taxon>
        <taxon>Comamonadaceae</taxon>
        <taxon>Variovorax</taxon>
    </lineage>
</organism>
<evidence type="ECO:0000313" key="1">
    <source>
        <dbReference type="EMBL" id="KIQ26801.1"/>
    </source>
</evidence>
<reference evidence="1 2" key="1">
    <citation type="submission" date="2014-12" db="EMBL/GenBank/DDBJ databases">
        <title>16Stimator: statistical estimation of ribosomal gene copy numbers from draft genome assemblies.</title>
        <authorList>
            <person name="Perisin M.A."/>
            <person name="Vetter M."/>
            <person name="Gilbert J.A."/>
            <person name="Bergelson J."/>
        </authorList>
    </citation>
    <scope>NUCLEOTIDE SEQUENCE [LARGE SCALE GENOMIC DNA]</scope>
    <source>
        <strain evidence="1 2">MEDvA23</strain>
    </source>
</reference>
<gene>
    <name evidence="1" type="ORF">RT97_22455</name>
</gene>
<dbReference type="Proteomes" id="UP000032067">
    <property type="component" value="Unassembled WGS sequence"/>
</dbReference>
<dbReference type="OrthoDB" id="8857102at2"/>
<evidence type="ECO:0000313" key="2">
    <source>
        <dbReference type="Proteomes" id="UP000032067"/>
    </source>
</evidence>
<name>A0A0D0M3A8_VARPD</name>
<accession>A0A0D0M3A8</accession>
<comment type="caution">
    <text evidence="1">The sequence shown here is derived from an EMBL/GenBank/DDBJ whole genome shotgun (WGS) entry which is preliminary data.</text>
</comment>
<dbReference type="EMBL" id="JXQQ01000058">
    <property type="protein sequence ID" value="KIQ26801.1"/>
    <property type="molecule type" value="Genomic_DNA"/>
</dbReference>
<evidence type="ECO:0008006" key="3">
    <source>
        <dbReference type="Google" id="ProtNLM"/>
    </source>
</evidence>
<proteinExistence type="predicted"/>
<dbReference type="AlphaFoldDB" id="A0A0D0M3A8"/>
<sequence length="79" mass="8553">MSTRTDVPANAAFDTAWALFCQLHDTPSRAHADQLVVWLAESPGHVRALDEALTLWALAGAALMKPVLDESLRTGPDLQ</sequence>
<protein>
    <recommendedName>
        <fullName evidence="3">DUF4880 domain-containing protein</fullName>
    </recommendedName>
</protein>
<dbReference type="RefSeq" id="WP_042581045.1">
    <property type="nucleotide sequence ID" value="NZ_JXQQ01000058.1"/>
</dbReference>